<keyword evidence="11 19" id="KW-0413">Isomerase</keyword>
<dbReference type="PANTHER" id="PTHR11390:SF21">
    <property type="entry name" value="DNA TOPOISOMERASE 3-ALPHA"/>
    <property type="match status" value="1"/>
</dbReference>
<dbReference type="InterPro" id="IPR000380">
    <property type="entry name" value="Topo_IA"/>
</dbReference>
<sequence length="738" mass="81910">MKDERSCLMDLYICEKPSQAKDLAGVMKASQRGDGFLHDGGNRVITWAFGHLLELYMPDDYDERYKSWSLETLPIAPESWRYNVRKSAFKQYKIVEGLVKKASTIYISTDYDREGEAIARSLLDRFRYSGPIRRVCLTALDESSIKKALNNVKDGKDTVSLYYAALARQRADWLVGMNVSRLYTVLARDVGFNHTLHVGRVITPTVALVCQRDREIAGFTPSPYWTLGVNVSVQNGQFAAQWIPPEECSDEQGRCVNKAYAEQVASQVNGANAVISKAETKPGKESAPLPFDLTSLQQYASKRWGYTAQQVLDAAQALYETHKATTYPRTDSRYLPESQKEDIPDILQALILSDQNVSGLVAGADPHRKARVFNDAKVTAHHAIIPTPARTDISAMSEIEFNLYDAIRRFYIAQFYSEFEFTKTSIEVQCGRHLFASAGKTPTKQGWKVLFASDSESSPKDEGEDTDAPVEQEKLPRVSQGEPALLNGAELANKMTRPAPHFTEATLLAAMENIARFVTEEKFKQILKDTAGLGTPATRASIIQGAVDKGYFKRQKKVLLATDKAHALIAVLPPAIKSPGMTAAWEQELEKVASGSGNMSVFMKQISTWICQMVEQLKVAAPVLTKEGGAMAKAFEGAKPPSHECFNCGGEMHRIKGKNGFFWGCQNEACKKTFPDNRGKPEKRIAAEDCPDCPDCGSPMRLRKGKAPGKKRASKFWGCTAYPDCKGTMPFKKSDFMD</sequence>
<evidence type="ECO:0000256" key="7">
    <source>
        <dbReference type="ARBA" id="ARBA00022833"/>
    </source>
</evidence>
<evidence type="ECO:0000313" key="19">
    <source>
        <dbReference type="EMBL" id="AKN19359.1"/>
    </source>
</evidence>
<dbReference type="SMART" id="SM00436">
    <property type="entry name" value="TOP1Bc"/>
    <property type="match status" value="1"/>
</dbReference>
<dbReference type="SMART" id="SM00437">
    <property type="entry name" value="TOP1Ac"/>
    <property type="match status" value="1"/>
</dbReference>
<evidence type="ECO:0000256" key="14">
    <source>
        <dbReference type="ARBA" id="ARBA00032235"/>
    </source>
</evidence>
<dbReference type="GO" id="GO:0006265">
    <property type="term" value="P:DNA topological change"/>
    <property type="evidence" value="ECO:0007669"/>
    <property type="project" value="InterPro"/>
</dbReference>
<dbReference type="InterPro" id="IPR023406">
    <property type="entry name" value="Topo_IA_AS"/>
</dbReference>
<evidence type="ECO:0000256" key="13">
    <source>
        <dbReference type="ARBA" id="ARBA00031985"/>
    </source>
</evidence>
<dbReference type="InterPro" id="IPR013497">
    <property type="entry name" value="Topo_IA_cen"/>
</dbReference>
<dbReference type="Pfam" id="PF01131">
    <property type="entry name" value="Topoisom_bac"/>
    <property type="match status" value="1"/>
</dbReference>
<dbReference type="PRINTS" id="PR00417">
    <property type="entry name" value="PRTPISMRASEI"/>
</dbReference>
<dbReference type="InterPro" id="IPR013498">
    <property type="entry name" value="Topo_IA_Znf"/>
</dbReference>
<evidence type="ECO:0000256" key="6">
    <source>
        <dbReference type="ARBA" id="ARBA00022771"/>
    </source>
</evidence>
<evidence type="ECO:0000256" key="11">
    <source>
        <dbReference type="ARBA" id="ARBA00023235"/>
    </source>
</evidence>
<dbReference type="GO" id="GO:0003917">
    <property type="term" value="F:DNA topoisomerase type I (single strand cut, ATP-independent) activity"/>
    <property type="evidence" value="ECO:0007669"/>
    <property type="project" value="UniProtKB-EC"/>
</dbReference>
<dbReference type="AlphaFoldDB" id="A0A0H3YFA2"/>
<dbReference type="GO" id="GO:0008270">
    <property type="term" value="F:zinc ion binding"/>
    <property type="evidence" value="ECO:0007669"/>
    <property type="project" value="UniProtKB-KW"/>
</dbReference>
<dbReference type="Gene3D" id="1.10.460.10">
    <property type="entry name" value="Topoisomerase I, domain 2"/>
    <property type="match status" value="1"/>
</dbReference>
<evidence type="ECO:0000256" key="9">
    <source>
        <dbReference type="ARBA" id="ARBA00023029"/>
    </source>
</evidence>
<dbReference type="PROSITE" id="PS52039">
    <property type="entry name" value="TOPO_IA_2"/>
    <property type="match status" value="1"/>
</dbReference>
<name>A0A0H3YFA2_SALET</name>
<keyword evidence="9" id="KW-0799">Topoisomerase</keyword>
<evidence type="ECO:0000256" key="15">
    <source>
        <dbReference type="ARBA" id="ARBA00032877"/>
    </source>
</evidence>
<feature type="region of interest" description="Disordered" evidence="16">
    <location>
        <begin position="453"/>
        <end position="482"/>
    </location>
</feature>
<evidence type="ECO:0000256" key="4">
    <source>
        <dbReference type="ARBA" id="ARBA00022723"/>
    </source>
</evidence>
<keyword evidence="10" id="KW-0238">DNA-binding</keyword>
<evidence type="ECO:0000256" key="3">
    <source>
        <dbReference type="ARBA" id="ARBA00012891"/>
    </source>
</evidence>
<evidence type="ECO:0000256" key="12">
    <source>
        <dbReference type="ARBA" id="ARBA00030003"/>
    </source>
</evidence>
<feature type="domain" description="Topo IA-type catalytic" evidence="18">
    <location>
        <begin position="158"/>
        <end position="614"/>
    </location>
</feature>
<dbReference type="InterPro" id="IPR023405">
    <property type="entry name" value="Topo_IA_core_domain"/>
</dbReference>
<dbReference type="SUPFAM" id="SSF56712">
    <property type="entry name" value="Prokaryotic type I DNA topoisomerase"/>
    <property type="match status" value="1"/>
</dbReference>
<accession>A0A0H3YFA2</accession>
<keyword evidence="8" id="KW-0460">Magnesium</keyword>
<evidence type="ECO:0000256" key="10">
    <source>
        <dbReference type="ARBA" id="ARBA00023125"/>
    </source>
</evidence>
<keyword evidence="19" id="KW-0614">Plasmid</keyword>
<dbReference type="InterPro" id="IPR034144">
    <property type="entry name" value="TOPRIM_TopoIII"/>
</dbReference>
<dbReference type="CDD" id="cd00186">
    <property type="entry name" value="TOP1Ac"/>
    <property type="match status" value="1"/>
</dbReference>
<comment type="catalytic activity">
    <reaction evidence="1">
        <text>ATP-independent breakage of single-stranded DNA, followed by passage and rejoining.</text>
        <dbReference type="EC" id="5.6.2.1"/>
    </reaction>
</comment>
<geneLocation type="plasmid" evidence="19">
    <name>pRH-1238</name>
</geneLocation>
<dbReference type="PROSITE" id="PS00396">
    <property type="entry name" value="TOPO_IA_1"/>
    <property type="match status" value="1"/>
</dbReference>
<dbReference type="Gene3D" id="3.30.65.10">
    <property type="entry name" value="Bacterial Topoisomerase I, domain 1"/>
    <property type="match status" value="1"/>
</dbReference>
<protein>
    <recommendedName>
        <fullName evidence="3">DNA topoisomerase</fullName>
        <ecNumber evidence="3">5.6.2.1</ecNumber>
    </recommendedName>
    <alternativeName>
        <fullName evidence="15">Omega-protein</fullName>
    </alternativeName>
    <alternativeName>
        <fullName evidence="14">Relaxing enzyme</fullName>
    </alternativeName>
    <alternativeName>
        <fullName evidence="12">Swivelase</fullName>
    </alternativeName>
    <alternativeName>
        <fullName evidence="13">Untwisting enzyme</fullName>
    </alternativeName>
</protein>
<dbReference type="EMBL" id="KR091911">
    <property type="protein sequence ID" value="AKN19359.1"/>
    <property type="molecule type" value="Genomic_DNA"/>
</dbReference>
<keyword evidence="6" id="KW-0863">Zinc-finger</keyword>
<dbReference type="InterPro" id="IPR013826">
    <property type="entry name" value="Topo_IA_cen_sub3"/>
</dbReference>
<dbReference type="CDD" id="cd03362">
    <property type="entry name" value="TOPRIM_TopoIA_TopoIII"/>
    <property type="match status" value="1"/>
</dbReference>
<dbReference type="InterPro" id="IPR006171">
    <property type="entry name" value="TOPRIM_dom"/>
</dbReference>
<dbReference type="SUPFAM" id="SSF57783">
    <property type="entry name" value="Zinc beta-ribbon"/>
    <property type="match status" value="1"/>
</dbReference>
<dbReference type="NCBIfam" id="TIGR01056">
    <property type="entry name" value="topB"/>
    <property type="match status" value="1"/>
</dbReference>
<dbReference type="InterPro" id="IPR005738">
    <property type="entry name" value="TopoIII"/>
</dbReference>
<dbReference type="EC" id="5.6.2.1" evidence="3"/>
<evidence type="ECO:0000256" key="1">
    <source>
        <dbReference type="ARBA" id="ARBA00000213"/>
    </source>
</evidence>
<dbReference type="Pfam" id="PF01396">
    <property type="entry name" value="Zn_ribbon_Top1"/>
    <property type="match status" value="2"/>
</dbReference>
<dbReference type="InterPro" id="IPR003601">
    <property type="entry name" value="Topo_IA_2"/>
</dbReference>
<dbReference type="GO" id="GO:0006310">
    <property type="term" value="P:DNA recombination"/>
    <property type="evidence" value="ECO:0007669"/>
    <property type="project" value="TreeGrafter"/>
</dbReference>
<keyword evidence="7" id="KW-0862">Zinc</keyword>
<dbReference type="GO" id="GO:0043597">
    <property type="term" value="C:cytoplasmic replication fork"/>
    <property type="evidence" value="ECO:0007669"/>
    <property type="project" value="TreeGrafter"/>
</dbReference>
<dbReference type="Gene3D" id="1.10.290.10">
    <property type="entry name" value="Topoisomerase I, domain 4"/>
    <property type="match status" value="1"/>
</dbReference>
<dbReference type="InterPro" id="IPR003602">
    <property type="entry name" value="Topo_IA_DNA-bd_dom"/>
</dbReference>
<evidence type="ECO:0000259" key="18">
    <source>
        <dbReference type="PROSITE" id="PS52039"/>
    </source>
</evidence>
<evidence type="ECO:0000256" key="8">
    <source>
        <dbReference type="ARBA" id="ARBA00022842"/>
    </source>
</evidence>
<organism evidence="19">
    <name type="scientific">Salmonella enterica subsp. enterica serovar Corvallis</name>
    <dbReference type="NCBI Taxonomy" id="593905"/>
    <lineage>
        <taxon>Bacteria</taxon>
        <taxon>Pseudomonadati</taxon>
        <taxon>Pseudomonadota</taxon>
        <taxon>Gammaproteobacteria</taxon>
        <taxon>Enterobacterales</taxon>
        <taxon>Enterobacteriaceae</taxon>
        <taxon>Salmonella</taxon>
    </lineage>
</organism>
<keyword evidence="5" id="KW-0677">Repeat</keyword>
<dbReference type="PROSITE" id="PS50880">
    <property type="entry name" value="TOPRIM"/>
    <property type="match status" value="1"/>
</dbReference>
<dbReference type="InterPro" id="IPR013825">
    <property type="entry name" value="Topo_IA_cen_sub2"/>
</dbReference>
<evidence type="ECO:0000259" key="17">
    <source>
        <dbReference type="PROSITE" id="PS50880"/>
    </source>
</evidence>
<dbReference type="InterPro" id="IPR013824">
    <property type="entry name" value="Topo_IA_cen_sub1"/>
</dbReference>
<comment type="similarity">
    <text evidence="2">Belongs to the type IA topoisomerase family.</text>
</comment>
<dbReference type="Gene3D" id="3.40.50.140">
    <property type="match status" value="1"/>
</dbReference>
<proteinExistence type="inferred from homology"/>
<dbReference type="SMART" id="SM00493">
    <property type="entry name" value="TOPRIM"/>
    <property type="match status" value="1"/>
</dbReference>
<dbReference type="NCBIfam" id="NF005829">
    <property type="entry name" value="PRK07726.1"/>
    <property type="match status" value="1"/>
</dbReference>
<dbReference type="PANTHER" id="PTHR11390">
    <property type="entry name" value="PROKARYOTIC DNA TOPOISOMERASE"/>
    <property type="match status" value="1"/>
</dbReference>
<keyword evidence="4" id="KW-0479">Metal-binding</keyword>
<feature type="domain" description="Toprim" evidence="17">
    <location>
        <begin position="9"/>
        <end position="141"/>
    </location>
</feature>
<evidence type="ECO:0000256" key="2">
    <source>
        <dbReference type="ARBA" id="ARBA00009446"/>
    </source>
</evidence>
<evidence type="ECO:0000256" key="5">
    <source>
        <dbReference type="ARBA" id="ARBA00022737"/>
    </source>
</evidence>
<reference evidence="19" key="1">
    <citation type="journal article" date="2015" name="Antimicrob. Agents Chemother.">
        <title>IncA/C Plasmid Carrying blaNDM-1, blaCMY-16, and fosA3 in a Salmonella enterica Serovar Corvallis Strain Isolated from a Migratory Wild Bird in Germany.</title>
        <authorList>
            <person name="Villa L."/>
            <person name="Guerra B."/>
            <person name="Schmoger S."/>
            <person name="Fischer J."/>
            <person name="Helmuth R."/>
            <person name="Zong Z."/>
            <person name="Garcia-Fernandez A."/>
            <person name="Carattoli A."/>
        </authorList>
    </citation>
    <scope>NUCLEOTIDE SEQUENCE</scope>
    <source>
        <strain evidence="19">RH-1238</strain>
        <plasmid evidence="19">pRH-1238</plasmid>
    </source>
</reference>
<dbReference type="GO" id="GO:0006281">
    <property type="term" value="P:DNA repair"/>
    <property type="evidence" value="ECO:0007669"/>
    <property type="project" value="TreeGrafter"/>
</dbReference>
<dbReference type="GO" id="GO:0003677">
    <property type="term" value="F:DNA binding"/>
    <property type="evidence" value="ECO:0007669"/>
    <property type="project" value="UniProtKB-KW"/>
</dbReference>
<dbReference type="Pfam" id="PF01751">
    <property type="entry name" value="Toprim"/>
    <property type="match status" value="1"/>
</dbReference>
<dbReference type="Gene3D" id="2.70.20.10">
    <property type="entry name" value="Topoisomerase I, domain 3"/>
    <property type="match status" value="1"/>
</dbReference>
<evidence type="ECO:0000256" key="16">
    <source>
        <dbReference type="SAM" id="MobiDB-lite"/>
    </source>
</evidence>